<dbReference type="EMBL" id="QLNI01000078">
    <property type="protein sequence ID" value="RAL99950.1"/>
    <property type="molecule type" value="Genomic_DNA"/>
</dbReference>
<evidence type="ECO:0000313" key="3">
    <source>
        <dbReference type="EMBL" id="QBH15671.1"/>
    </source>
</evidence>
<name>A0A328F603_9BACT</name>
<dbReference type="Gene3D" id="1.25.40.10">
    <property type="entry name" value="Tetratricopeptide repeat domain"/>
    <property type="match status" value="2"/>
</dbReference>
<evidence type="ECO:0000256" key="1">
    <source>
        <dbReference type="PROSITE-ProRule" id="PRU00339"/>
    </source>
</evidence>
<feature type="domain" description="Tetratricopeptide repeat protein 21A/21B C-terminal ARM" evidence="2">
    <location>
        <begin position="44"/>
        <end position="165"/>
    </location>
</feature>
<keyword evidence="1" id="KW-0802">TPR repeat</keyword>
<dbReference type="Proteomes" id="UP000248798">
    <property type="component" value="Unassembled WGS sequence"/>
</dbReference>
<dbReference type="Pfam" id="PF13174">
    <property type="entry name" value="TPR_6"/>
    <property type="match status" value="1"/>
</dbReference>
<gene>
    <name evidence="4" type="ORF">DO021_21725</name>
    <name evidence="3" type="ORF">EYB58_20950</name>
</gene>
<feature type="repeat" description="TPR" evidence="1">
    <location>
        <begin position="77"/>
        <end position="110"/>
    </location>
</feature>
<evidence type="ECO:0000313" key="4">
    <source>
        <dbReference type="EMBL" id="RAL99950.1"/>
    </source>
</evidence>
<accession>A0A328F603</accession>
<keyword evidence="6" id="KW-1185">Reference proteome</keyword>
<organism evidence="4 5">
    <name type="scientific">Desulfobacter hydrogenophilus</name>
    <dbReference type="NCBI Taxonomy" id="2291"/>
    <lineage>
        <taxon>Bacteria</taxon>
        <taxon>Pseudomonadati</taxon>
        <taxon>Thermodesulfobacteriota</taxon>
        <taxon>Desulfobacteria</taxon>
        <taxon>Desulfobacterales</taxon>
        <taxon>Desulfobacteraceae</taxon>
        <taxon>Desulfobacter</taxon>
    </lineage>
</organism>
<dbReference type="PANTHER" id="PTHR44523">
    <property type="entry name" value="TETRATRICOPEPTIDE REPEAT PROTEIN 13"/>
    <property type="match status" value="1"/>
</dbReference>
<reference evidence="3 6" key="2">
    <citation type="submission" date="2019-02" db="EMBL/GenBank/DDBJ databases">
        <title>Complete genome sequence of Desulfobacter hydrogenophilus AcRS1.</title>
        <authorList>
            <person name="Marietou A."/>
            <person name="Lund M.B."/>
            <person name="Marshall I.P.G."/>
            <person name="Schreiber L."/>
            <person name="Jorgensen B."/>
        </authorList>
    </citation>
    <scope>NUCLEOTIDE SEQUENCE [LARGE SCALE GENOMIC DNA]</scope>
    <source>
        <strain evidence="3 6">AcRS1</strain>
    </source>
</reference>
<dbReference type="PANTHER" id="PTHR44523:SF1">
    <property type="entry name" value="TETRATRICOPEPTIDE REPEAT PROTEIN 13"/>
    <property type="match status" value="1"/>
</dbReference>
<evidence type="ECO:0000313" key="5">
    <source>
        <dbReference type="Proteomes" id="UP000248798"/>
    </source>
</evidence>
<reference evidence="4 5" key="1">
    <citation type="submission" date="2018-06" db="EMBL/GenBank/DDBJ databases">
        <title>Complete Genome Sequence of Desulfobacter hydrogenophilus (DSM3380).</title>
        <authorList>
            <person name="Marietou A."/>
            <person name="Schreiber L."/>
            <person name="Marshall I."/>
            <person name="Jorgensen B."/>
        </authorList>
    </citation>
    <scope>NUCLEOTIDE SEQUENCE [LARGE SCALE GENOMIC DNA]</scope>
    <source>
        <strain evidence="4 5">DSM 3380</strain>
    </source>
</reference>
<dbReference type="Proteomes" id="UP000293902">
    <property type="component" value="Chromosome"/>
</dbReference>
<dbReference type="PROSITE" id="PS50005">
    <property type="entry name" value="TPR"/>
    <property type="match status" value="2"/>
</dbReference>
<evidence type="ECO:0000259" key="2">
    <source>
        <dbReference type="Pfam" id="PF25063"/>
    </source>
</evidence>
<sequence length="402" mass="44612">MEGFTVFLFLITIFSGTAAYSQPKEAPQGACPDEQTLTRDARLFLSEAQKLMAENKLNQASKQLTQFIAQHPDENHAYVTFTLAGLNLEMGKMETAVAFYEKTLALCPAYAPAWQNLGKICYDLGRFERAAQALEKTWELTGRTNHTLRFHSAVARLSAKQPAKALPHLEFLTSGQAGPPEENWVKLMVQLSIENKKSAKALKTVERLLAIPNAKPYLLRLAASLNLALNNHKKAAQNLSAYGLITPLPLREQTLLADLYNNIGIPALAAKNYEKALALKSSLKLYERLASAWFDACEMNKALAAVKQGLKAYPHSHAMWKLKGWIHYEAKVFNKASSAFAKALVLNKKDAKSLFMHGLCACRAGHTDQARKILKQAAAHRRYKTQAMALIRQMDAVDTTKG</sequence>
<dbReference type="SMART" id="SM00028">
    <property type="entry name" value="TPR"/>
    <property type="match status" value="7"/>
</dbReference>
<proteinExistence type="predicted"/>
<dbReference type="OrthoDB" id="5513119at2"/>
<feature type="repeat" description="TPR" evidence="1">
    <location>
        <begin position="111"/>
        <end position="144"/>
    </location>
</feature>
<dbReference type="Pfam" id="PF25063">
    <property type="entry name" value="ARM_TT21_C"/>
    <property type="match status" value="1"/>
</dbReference>
<evidence type="ECO:0000313" key="6">
    <source>
        <dbReference type="Proteomes" id="UP000293902"/>
    </source>
</evidence>
<dbReference type="EMBL" id="CP036313">
    <property type="protein sequence ID" value="QBH15671.1"/>
    <property type="molecule type" value="Genomic_DNA"/>
</dbReference>
<dbReference type="InterPro" id="IPR011990">
    <property type="entry name" value="TPR-like_helical_dom_sf"/>
</dbReference>
<dbReference type="SUPFAM" id="SSF48452">
    <property type="entry name" value="TPR-like"/>
    <property type="match status" value="2"/>
</dbReference>
<dbReference type="AlphaFoldDB" id="A0A328F603"/>
<protein>
    <submittedName>
        <fullName evidence="3">Tetratricopeptide repeat protein</fullName>
    </submittedName>
</protein>
<dbReference type="InterPro" id="IPR056834">
    <property type="entry name" value="ARM_TT21_C"/>
</dbReference>
<dbReference type="InterPro" id="IPR019734">
    <property type="entry name" value="TPR_rpt"/>
</dbReference>